<dbReference type="OMA" id="HEMSINL"/>
<dbReference type="AlphaFoldDB" id="B0ECT9"/>
<feature type="domain" description="Ras-GEF" evidence="3">
    <location>
        <begin position="385"/>
        <end position="610"/>
    </location>
</feature>
<dbReference type="Gene3D" id="1.10.840.10">
    <property type="entry name" value="Ras guanine-nucleotide exchange factors catalytic domain"/>
    <property type="match status" value="1"/>
</dbReference>
<proteinExistence type="predicted"/>
<evidence type="ECO:0000313" key="4">
    <source>
        <dbReference type="EMBL" id="EDR27631.1"/>
    </source>
</evidence>
<keyword evidence="1" id="KW-0344">Guanine-nucleotide releasing factor</keyword>
<sequence length="705" mass="81613">MTESESKIIKEPNTRTEHYKREKGSTSRSRSSSSSPSRNTLTRSLSKRLPGIKLGSLKDGLIVPEKVGPLEPIHIKVINQITNCDNYDKLEKVMSTYTILFFEKPLDRKVICPRMLIWKLEETHRIVLEVICRLLKNKKDKNEILTPILSEGQPHNAEALQQFIEDIFSNESLFEKEGDPSFNDNGEIVTISKECLKELLFKPEGSKELDEFFSFTQQNYFTENELINLLELKIHEMSINLDSSSSYTNGQISKSLVILCGINSFGSDTLSQIKKIRRTHTPQKVTFSTFKISVNQSTDEDIKTTPKSAPKRLTRKRCNSASKIDRHLNTKLTESQILSPEDKKSPKEAELLSFSKITTESSKDLTISLSNDSQKIEEGITNDNILVIDPKILAEQLMIYDIDLFGNIPLNEITLIDKSPLIIYGTSKLTQIESLVIKQSKTRNGIDYFIKVAYKCFKLGDFNMAFIIYSCIVRASYKHSEEFGNKKNGKYFNKLEHIFSINQNHRNYREEFNKRSNNERIPVISTWIHDFLGEKEKGFIVDNLLSVNRMRSYVDCFTTFISEKFIPRRHKNKYLKRLLFLILKFPNPSPSQNYSHLDLHDSTIFVKQTPILLETHIISQRLLNFTRHISAIFFNKTNYKVILYFTKPNFISKHLHHIDRGYDTSFSSPVRVLNKITRIVKPYCNKVILNKKIDCLERKTLLFVL</sequence>
<reference evidence="5" key="1">
    <citation type="submission" date="2007-12" db="EMBL/GenBank/DDBJ databases">
        <title>Annotation of Entamoeba dispar SAW760.</title>
        <authorList>
            <person name="Lorenzi H."/>
            <person name="Inman J."/>
            <person name="Schobel S."/>
            <person name="Amedeo P."/>
            <person name="Caler E."/>
        </authorList>
    </citation>
    <scope>NUCLEOTIDE SEQUENCE [LARGE SCALE GENOMIC DNA]</scope>
    <source>
        <strain evidence="5">ATCC PRA-260 / SAW760</strain>
    </source>
</reference>
<dbReference type="GO" id="GO:0007265">
    <property type="term" value="P:Ras protein signal transduction"/>
    <property type="evidence" value="ECO:0007669"/>
    <property type="project" value="TreeGrafter"/>
</dbReference>
<dbReference type="PANTHER" id="PTHR23113">
    <property type="entry name" value="GUANINE NUCLEOTIDE EXCHANGE FACTOR"/>
    <property type="match status" value="1"/>
</dbReference>
<dbReference type="PANTHER" id="PTHR23113:SF99">
    <property type="entry name" value="RASGEF DOMAIN-CONTAINING PROTEIN"/>
    <property type="match status" value="1"/>
</dbReference>
<dbReference type="SMART" id="SM00147">
    <property type="entry name" value="RasGEF"/>
    <property type="match status" value="1"/>
</dbReference>
<name>B0ECT9_ENTDS</name>
<dbReference type="RefSeq" id="XP_001736114.1">
    <property type="nucleotide sequence ID" value="XM_001736062.1"/>
</dbReference>
<dbReference type="EMBL" id="DS548795">
    <property type="protein sequence ID" value="EDR27631.1"/>
    <property type="molecule type" value="Genomic_DNA"/>
</dbReference>
<feature type="region of interest" description="Disordered" evidence="2">
    <location>
        <begin position="1"/>
        <end position="43"/>
    </location>
</feature>
<evidence type="ECO:0000313" key="5">
    <source>
        <dbReference type="Proteomes" id="UP000008076"/>
    </source>
</evidence>
<keyword evidence="5" id="KW-1185">Reference proteome</keyword>
<dbReference type="eggNOG" id="ENOG502RD1F">
    <property type="taxonomic scope" value="Eukaryota"/>
</dbReference>
<feature type="compositionally biased region" description="Low complexity" evidence="2">
    <location>
        <begin position="26"/>
        <end position="43"/>
    </location>
</feature>
<dbReference type="GO" id="GO:0005085">
    <property type="term" value="F:guanyl-nucleotide exchange factor activity"/>
    <property type="evidence" value="ECO:0007669"/>
    <property type="project" value="UniProtKB-KW"/>
</dbReference>
<dbReference type="InterPro" id="IPR001895">
    <property type="entry name" value="RASGEF_cat_dom"/>
</dbReference>
<organism evidence="5">
    <name type="scientific">Entamoeba dispar (strain ATCC PRA-260 / SAW760)</name>
    <dbReference type="NCBI Taxonomy" id="370354"/>
    <lineage>
        <taxon>Eukaryota</taxon>
        <taxon>Amoebozoa</taxon>
        <taxon>Evosea</taxon>
        <taxon>Archamoebae</taxon>
        <taxon>Mastigamoebida</taxon>
        <taxon>Entamoebidae</taxon>
        <taxon>Entamoeba</taxon>
    </lineage>
</organism>
<dbReference type="Proteomes" id="UP000008076">
    <property type="component" value="Unassembled WGS sequence"/>
</dbReference>
<evidence type="ECO:0000256" key="1">
    <source>
        <dbReference type="ARBA" id="ARBA00022658"/>
    </source>
</evidence>
<evidence type="ECO:0000259" key="3">
    <source>
        <dbReference type="SMART" id="SM00147"/>
    </source>
</evidence>
<dbReference type="GeneID" id="5881095"/>
<dbReference type="Pfam" id="PF00617">
    <property type="entry name" value="RasGEF"/>
    <property type="match status" value="1"/>
</dbReference>
<dbReference type="SUPFAM" id="SSF48366">
    <property type="entry name" value="Ras GEF"/>
    <property type="match status" value="1"/>
</dbReference>
<feature type="compositionally biased region" description="Basic and acidic residues" evidence="2">
    <location>
        <begin position="1"/>
        <end position="25"/>
    </location>
</feature>
<accession>B0ECT9</accession>
<dbReference type="KEGG" id="edi:EDI_278020"/>
<dbReference type="GO" id="GO:0005886">
    <property type="term" value="C:plasma membrane"/>
    <property type="evidence" value="ECO:0007669"/>
    <property type="project" value="TreeGrafter"/>
</dbReference>
<dbReference type="InterPro" id="IPR036964">
    <property type="entry name" value="RASGEF_cat_dom_sf"/>
</dbReference>
<dbReference type="OrthoDB" id="29976at2759"/>
<gene>
    <name evidence="4" type="ORF">EDI_278020</name>
</gene>
<evidence type="ECO:0000256" key="2">
    <source>
        <dbReference type="SAM" id="MobiDB-lite"/>
    </source>
</evidence>
<protein>
    <recommendedName>
        <fullName evidence="3">Ras-GEF domain-containing protein</fullName>
    </recommendedName>
</protein>
<dbReference type="InterPro" id="IPR023578">
    <property type="entry name" value="Ras_GEF_dom_sf"/>
</dbReference>
<dbReference type="InterPro" id="IPR008937">
    <property type="entry name" value="Ras-like_GEF"/>
</dbReference>